<dbReference type="SUPFAM" id="SSF53300">
    <property type="entry name" value="vWA-like"/>
    <property type="match status" value="1"/>
</dbReference>
<protein>
    <submittedName>
        <fullName evidence="4">Uncharacterized protein with von Willebrand factor type A (VWA) domain</fullName>
    </submittedName>
</protein>
<evidence type="ECO:0000256" key="1">
    <source>
        <dbReference type="SAM" id="Coils"/>
    </source>
</evidence>
<dbReference type="AlphaFoldDB" id="A0A3N2CQJ5"/>
<evidence type="ECO:0000259" key="3">
    <source>
        <dbReference type="SMART" id="SM00327"/>
    </source>
</evidence>
<keyword evidence="1" id="KW-0175">Coiled coil</keyword>
<feature type="region of interest" description="Disordered" evidence="2">
    <location>
        <begin position="1"/>
        <end position="56"/>
    </location>
</feature>
<gene>
    <name evidence="4" type="ORF">EDD33_0623</name>
</gene>
<keyword evidence="5" id="KW-1185">Reference proteome</keyword>
<dbReference type="SMART" id="SM00327">
    <property type="entry name" value="VWA"/>
    <property type="match status" value="1"/>
</dbReference>
<dbReference type="Gene3D" id="3.40.50.410">
    <property type="entry name" value="von Willebrand factor, type A domain"/>
    <property type="match status" value="1"/>
</dbReference>
<dbReference type="EMBL" id="RKHO01000001">
    <property type="protein sequence ID" value="ROR89793.1"/>
    <property type="molecule type" value="Genomic_DNA"/>
</dbReference>
<evidence type="ECO:0000313" key="4">
    <source>
        <dbReference type="EMBL" id="ROR89793.1"/>
    </source>
</evidence>
<dbReference type="RefSeq" id="WP_246003338.1">
    <property type="nucleotide sequence ID" value="NZ_RKHO01000001.1"/>
</dbReference>
<proteinExistence type="predicted"/>
<feature type="compositionally biased region" description="Low complexity" evidence="2">
    <location>
        <begin position="442"/>
        <end position="454"/>
    </location>
</feature>
<feature type="compositionally biased region" description="Basic residues" evidence="2">
    <location>
        <begin position="25"/>
        <end position="44"/>
    </location>
</feature>
<dbReference type="Pfam" id="PF13519">
    <property type="entry name" value="VWA_2"/>
    <property type="match status" value="1"/>
</dbReference>
<reference evidence="4 5" key="1">
    <citation type="submission" date="2018-11" db="EMBL/GenBank/DDBJ databases">
        <title>Sequencing the genomes of 1000 actinobacteria strains.</title>
        <authorList>
            <person name="Klenk H.-P."/>
        </authorList>
    </citation>
    <scope>NUCLEOTIDE SEQUENCE [LARGE SCALE GENOMIC DNA]</scope>
    <source>
        <strain evidence="4 5">DSM 12652</strain>
    </source>
</reference>
<dbReference type="InterPro" id="IPR036465">
    <property type="entry name" value="vWFA_dom_sf"/>
</dbReference>
<name>A0A3N2CQJ5_9ACTN</name>
<accession>A0A3N2CQJ5</accession>
<feature type="domain" description="VWFA" evidence="3">
    <location>
        <begin position="504"/>
        <end position="686"/>
    </location>
</feature>
<comment type="caution">
    <text evidence="4">The sequence shown here is derived from an EMBL/GenBank/DDBJ whole genome shotgun (WGS) entry which is preliminary data.</text>
</comment>
<dbReference type="Proteomes" id="UP000281738">
    <property type="component" value="Unassembled WGS sequence"/>
</dbReference>
<organism evidence="4 5">
    <name type="scientific">Nocardioides aurantiacus</name>
    <dbReference type="NCBI Taxonomy" id="86796"/>
    <lineage>
        <taxon>Bacteria</taxon>
        <taxon>Bacillati</taxon>
        <taxon>Actinomycetota</taxon>
        <taxon>Actinomycetes</taxon>
        <taxon>Propionibacteriales</taxon>
        <taxon>Nocardioidaceae</taxon>
        <taxon>Nocardioides</taxon>
    </lineage>
</organism>
<evidence type="ECO:0000256" key="2">
    <source>
        <dbReference type="SAM" id="MobiDB-lite"/>
    </source>
</evidence>
<sequence length="710" mass="77461">MADAGDPTGPGSGSGPDDGDDRDARRRARLAGGRARRPALRSRYGRYAGGPDPLAPPVDLAEALDAIGEDVMAGYSPEHAMREFLRRGGRDQTGLDDLARRVAEKRRELLDKHGLDGTMAEVKELLDQAVLAERGQLARDVDLDDGDRALREMQLANLPASPAAAVSELGSYDWKSGEAREKFDQIKDLLGRELLDQRFAGMKQALENATDEDRQRVDEMLQDLNGLLEKRRLGEDTPEDFAEFMDRHGEFFPEDPQDIDELMDALAQRAAAAQRMRNSMTAEQRAELDALASQAFGSPELMQSLSQLDDHLRSLRPGEDWGGSEDFEGQEGLGLGDGTGVLQDLADLDDLAEQLSQSYGGARMDDVDIEALERQLGQQAGVDARTLAELERALADTGYLKRSSDGQLTLSPKAMRQLGKSLLKDVAQRMSGRQGARDLRQAGAAGERSGASREWAFGDTEPWDVTRTVTNAVVRTAGEGRDTSRGVRLEIGDVEVHETEARTQAAVALLVDTSFSMAMANRWVPMKRTALALHQLISTRFRGDALQLIGFGRAAQTMQIEELTALDARWDKGTNLHHGLLLANRHFRKHPNAQPVLLIVTDGEPTSHLEPDGEVFFSYPPHPLTVAWSVRELDNAMRLGAQTTFFRLGDDPGLGRFLQQLADRVDGTVVSPELDDLGAAVVGSYLGGRGGSGPAGFSDWYGGRGTWFGG</sequence>
<evidence type="ECO:0000313" key="5">
    <source>
        <dbReference type="Proteomes" id="UP000281738"/>
    </source>
</evidence>
<feature type="coiled-coil region" evidence="1">
    <location>
        <begin position="192"/>
        <end position="223"/>
    </location>
</feature>
<dbReference type="InterPro" id="IPR002035">
    <property type="entry name" value="VWF_A"/>
</dbReference>
<dbReference type="CDD" id="cd00198">
    <property type="entry name" value="vWFA"/>
    <property type="match status" value="1"/>
</dbReference>
<feature type="region of interest" description="Disordered" evidence="2">
    <location>
        <begin position="433"/>
        <end position="457"/>
    </location>
</feature>